<dbReference type="InterPro" id="IPR018034">
    <property type="entry name" value="Kri1"/>
</dbReference>
<evidence type="ECO:0000256" key="2">
    <source>
        <dbReference type="SAM" id="MobiDB-lite"/>
    </source>
</evidence>
<feature type="compositionally biased region" description="Polar residues" evidence="2">
    <location>
        <begin position="183"/>
        <end position="197"/>
    </location>
</feature>
<evidence type="ECO:0000313" key="4">
    <source>
        <dbReference type="EMBL" id="KAF2231313.1"/>
    </source>
</evidence>
<dbReference type="GO" id="GO:0000447">
    <property type="term" value="P:endonucleolytic cleavage in ITS1 to separate SSU-rRNA from 5.8S rRNA and LSU-rRNA from tricistronic rRNA transcript (SSU-rRNA, 5.8S rRNA, LSU-rRNA)"/>
    <property type="evidence" value="ECO:0007669"/>
    <property type="project" value="TreeGrafter"/>
</dbReference>
<feature type="compositionally biased region" description="Basic and acidic residues" evidence="2">
    <location>
        <begin position="152"/>
        <end position="163"/>
    </location>
</feature>
<evidence type="ECO:0000313" key="5">
    <source>
        <dbReference type="Proteomes" id="UP000800092"/>
    </source>
</evidence>
<dbReference type="GO" id="GO:0030686">
    <property type="term" value="C:90S preribosome"/>
    <property type="evidence" value="ECO:0007669"/>
    <property type="project" value="TreeGrafter"/>
</dbReference>
<dbReference type="PANTHER" id="PTHR14490:SF5">
    <property type="entry name" value="PROTEIN KRI1 HOMOLOG"/>
    <property type="match status" value="1"/>
</dbReference>
<protein>
    <submittedName>
        <fullName evidence="4">Krr1-domain-containing protein</fullName>
    </submittedName>
</protein>
<gene>
    <name evidence="4" type="ORF">EV356DRAFT_518628</name>
</gene>
<feature type="compositionally biased region" description="Basic residues" evidence="2">
    <location>
        <begin position="658"/>
        <end position="671"/>
    </location>
</feature>
<accession>A0A6A6H165</accession>
<feature type="compositionally biased region" description="Basic and acidic residues" evidence="2">
    <location>
        <begin position="310"/>
        <end position="365"/>
    </location>
</feature>
<feature type="compositionally biased region" description="Basic and acidic residues" evidence="2">
    <location>
        <begin position="611"/>
        <end position="633"/>
    </location>
</feature>
<keyword evidence="5" id="KW-1185">Reference proteome</keyword>
<dbReference type="OrthoDB" id="10252032at2759"/>
<feature type="compositionally biased region" description="Basic and acidic residues" evidence="2">
    <location>
        <begin position="451"/>
        <end position="466"/>
    </location>
</feature>
<comment type="similarity">
    <text evidence="1">Belongs to the KRI1 family.</text>
</comment>
<evidence type="ECO:0000259" key="3">
    <source>
        <dbReference type="Pfam" id="PF12936"/>
    </source>
</evidence>
<feature type="region of interest" description="Disordered" evidence="2">
    <location>
        <begin position="1"/>
        <end position="115"/>
    </location>
</feature>
<dbReference type="PANTHER" id="PTHR14490">
    <property type="entry name" value="ZINC FINGER, ZZ TYPE"/>
    <property type="match status" value="1"/>
</dbReference>
<sequence>MQKERQSNDVLEAPPAKKPKLMVDENDTSSGNNEDGSVEEETYLGASPPRDYFKINQEYAKRFEHNKKREERQRLEEKYGKSNGINGEEPSESDESSSEDESEDDEGLLATQDVDAEIMDTLHAIRSRDPRIYDKNKTFFKESDAQVIPLESESKEKPMYLRDYHRKNLLGGYTGDGEEENDQQGPLTYTEEQNTLKKQLLQEMHNATGDDGGQSNNDSNEDDADDFLKAKPADRAEYNGFAKKDLKSGNPVTSVPDPNTADRDPETYLSNFMSSRAWVPDARSRWQPFDSDDSEDEARADAFEEAYNMRFEDPEQTNEKLTSHARDVVSKYSVRREEPKGRKKTREKERAKKDEAKRQRGEEKARLRKLRIESVEDKVKKIKEAAGLKNSDSIDLAEWEQFLDEGWNDDDWENEMKKRFGESYYADSEGERSEDDTGEGRRPTKKHRKEPVKPRWDDDIDIKDLVSDYGDDETTRPQFTLTDDEEDAADDMAESSKPTSKKARLKSKTDTQRDARRRRRQIEALVDTSLDTDPSLLAPSSSSKAHSTATEIPRFHYRETSPTSFGLTARDILLANDAQLNQYAGLKKMAAFRDPERKRRDRKKLGKKARLREWRREVFGDEGEPKGGFRDEAVEVGDGNNEGGANAVKEAGAEGSQKGKKKRRRGKKKNKSVVTSTA</sequence>
<proteinExistence type="inferred from homology"/>
<name>A0A6A6H165_VIRVR</name>
<feature type="domain" description="Kri1-like C-terminal" evidence="3">
    <location>
        <begin position="549"/>
        <end position="618"/>
    </location>
</feature>
<feature type="compositionally biased region" description="Low complexity" evidence="2">
    <location>
        <begin position="529"/>
        <end position="550"/>
    </location>
</feature>
<organism evidence="4 5">
    <name type="scientific">Viridothelium virens</name>
    <name type="common">Speckled blister lichen</name>
    <name type="synonym">Trypethelium virens</name>
    <dbReference type="NCBI Taxonomy" id="1048519"/>
    <lineage>
        <taxon>Eukaryota</taxon>
        <taxon>Fungi</taxon>
        <taxon>Dikarya</taxon>
        <taxon>Ascomycota</taxon>
        <taxon>Pezizomycotina</taxon>
        <taxon>Dothideomycetes</taxon>
        <taxon>Dothideomycetes incertae sedis</taxon>
        <taxon>Trypetheliales</taxon>
        <taxon>Trypetheliaceae</taxon>
        <taxon>Viridothelium</taxon>
    </lineage>
</organism>
<evidence type="ECO:0000256" key="1">
    <source>
        <dbReference type="ARBA" id="ARBA00007473"/>
    </source>
</evidence>
<feature type="compositionally biased region" description="Acidic residues" evidence="2">
    <location>
        <begin position="482"/>
        <end position="493"/>
    </location>
</feature>
<reference evidence="4" key="1">
    <citation type="journal article" date="2020" name="Stud. Mycol.">
        <title>101 Dothideomycetes genomes: a test case for predicting lifestyles and emergence of pathogens.</title>
        <authorList>
            <person name="Haridas S."/>
            <person name="Albert R."/>
            <person name="Binder M."/>
            <person name="Bloem J."/>
            <person name="Labutti K."/>
            <person name="Salamov A."/>
            <person name="Andreopoulos B."/>
            <person name="Baker S."/>
            <person name="Barry K."/>
            <person name="Bills G."/>
            <person name="Bluhm B."/>
            <person name="Cannon C."/>
            <person name="Castanera R."/>
            <person name="Culley D."/>
            <person name="Daum C."/>
            <person name="Ezra D."/>
            <person name="Gonzalez J."/>
            <person name="Henrissat B."/>
            <person name="Kuo A."/>
            <person name="Liang C."/>
            <person name="Lipzen A."/>
            <person name="Lutzoni F."/>
            <person name="Magnuson J."/>
            <person name="Mondo S."/>
            <person name="Nolan M."/>
            <person name="Ohm R."/>
            <person name="Pangilinan J."/>
            <person name="Park H.-J."/>
            <person name="Ramirez L."/>
            <person name="Alfaro M."/>
            <person name="Sun H."/>
            <person name="Tritt A."/>
            <person name="Yoshinaga Y."/>
            <person name="Zwiers L.-H."/>
            <person name="Turgeon B."/>
            <person name="Goodwin S."/>
            <person name="Spatafora J."/>
            <person name="Crous P."/>
            <person name="Grigoriev I."/>
        </authorList>
    </citation>
    <scope>NUCLEOTIDE SEQUENCE</scope>
    <source>
        <strain evidence="4">Tuck. ex Michener</strain>
    </source>
</reference>
<feature type="compositionally biased region" description="Basic and acidic residues" evidence="2">
    <location>
        <begin position="59"/>
        <end position="80"/>
    </location>
</feature>
<dbReference type="Pfam" id="PF12936">
    <property type="entry name" value="Kri1_C"/>
    <property type="match status" value="1"/>
</dbReference>
<dbReference type="Pfam" id="PF05178">
    <property type="entry name" value="Kri1"/>
    <property type="match status" value="1"/>
</dbReference>
<feature type="region of interest" description="Disordered" evidence="2">
    <location>
        <begin position="420"/>
        <end position="555"/>
    </location>
</feature>
<feature type="compositionally biased region" description="Basic and acidic residues" evidence="2">
    <location>
        <begin position="226"/>
        <end position="247"/>
    </location>
</feature>
<feature type="region of interest" description="Disordered" evidence="2">
    <location>
        <begin position="142"/>
        <end position="365"/>
    </location>
</feature>
<dbReference type="InterPro" id="IPR024626">
    <property type="entry name" value="Kri1-like_C"/>
</dbReference>
<dbReference type="EMBL" id="ML991828">
    <property type="protein sequence ID" value="KAF2231313.1"/>
    <property type="molecule type" value="Genomic_DNA"/>
</dbReference>
<dbReference type="AlphaFoldDB" id="A0A6A6H165"/>
<feature type="compositionally biased region" description="Basic residues" evidence="2">
    <location>
        <begin position="599"/>
        <end position="610"/>
    </location>
</feature>
<feature type="compositionally biased region" description="Acidic residues" evidence="2">
    <location>
        <begin position="89"/>
        <end position="107"/>
    </location>
</feature>
<dbReference type="Proteomes" id="UP000800092">
    <property type="component" value="Unassembled WGS sequence"/>
</dbReference>
<feature type="region of interest" description="Disordered" evidence="2">
    <location>
        <begin position="592"/>
        <end position="678"/>
    </location>
</feature>
<dbReference type="GO" id="GO:0005730">
    <property type="term" value="C:nucleolus"/>
    <property type="evidence" value="ECO:0007669"/>
    <property type="project" value="TreeGrafter"/>
</dbReference>